<dbReference type="Proteomes" id="UP000682733">
    <property type="component" value="Unassembled WGS sequence"/>
</dbReference>
<dbReference type="AlphaFoldDB" id="A0A8S2XC76"/>
<keyword evidence="1" id="KW-0175">Coiled coil</keyword>
<sequence length="85" mass="9247">AIIAAFGGSSLLGVATLGLGAVVGDATSEIMFRSKLSDLNEKLRDNIKNVQNQKSQQLQQLESYFDGFVQKLLQHNSHKSTIDIV</sequence>
<reference evidence="4" key="1">
    <citation type="submission" date="2021-02" db="EMBL/GenBank/DDBJ databases">
        <authorList>
            <person name="Nowell W R."/>
        </authorList>
    </citation>
    <scope>NUCLEOTIDE SEQUENCE</scope>
</reference>
<feature type="coiled-coil region" evidence="1">
    <location>
        <begin position="33"/>
        <end position="60"/>
    </location>
</feature>
<evidence type="ECO:0000256" key="1">
    <source>
        <dbReference type="SAM" id="Coils"/>
    </source>
</evidence>
<evidence type="ECO:0000313" key="3">
    <source>
        <dbReference type="EMBL" id="CAF1647122.1"/>
    </source>
</evidence>
<accession>A0A8S2XC76</accession>
<dbReference type="EMBL" id="CAJNOK010064635">
    <property type="protein sequence ID" value="CAF1647122.1"/>
    <property type="molecule type" value="Genomic_DNA"/>
</dbReference>
<feature type="non-terminal residue" evidence="4">
    <location>
        <position position="1"/>
    </location>
</feature>
<evidence type="ECO:0008006" key="6">
    <source>
        <dbReference type="Google" id="ProtNLM"/>
    </source>
</evidence>
<feature type="chain" id="PRO_5036273872" description="Apolipoprotein L3" evidence="2">
    <location>
        <begin position="27"/>
        <end position="85"/>
    </location>
</feature>
<dbReference type="EMBL" id="CAJOBA010092388">
    <property type="protein sequence ID" value="CAF4490050.1"/>
    <property type="molecule type" value="Genomic_DNA"/>
</dbReference>
<keyword evidence="2" id="KW-0732">Signal</keyword>
<evidence type="ECO:0000313" key="4">
    <source>
        <dbReference type="EMBL" id="CAF4490050.1"/>
    </source>
</evidence>
<feature type="signal peptide" evidence="2">
    <location>
        <begin position="1"/>
        <end position="26"/>
    </location>
</feature>
<organism evidence="4 5">
    <name type="scientific">Didymodactylos carnosus</name>
    <dbReference type="NCBI Taxonomy" id="1234261"/>
    <lineage>
        <taxon>Eukaryota</taxon>
        <taxon>Metazoa</taxon>
        <taxon>Spiralia</taxon>
        <taxon>Gnathifera</taxon>
        <taxon>Rotifera</taxon>
        <taxon>Eurotatoria</taxon>
        <taxon>Bdelloidea</taxon>
        <taxon>Philodinida</taxon>
        <taxon>Philodinidae</taxon>
        <taxon>Didymodactylos</taxon>
    </lineage>
</organism>
<evidence type="ECO:0000313" key="5">
    <source>
        <dbReference type="Proteomes" id="UP000682733"/>
    </source>
</evidence>
<proteinExistence type="predicted"/>
<dbReference type="Proteomes" id="UP000677228">
    <property type="component" value="Unassembled WGS sequence"/>
</dbReference>
<protein>
    <recommendedName>
        <fullName evidence="6">Apolipoprotein L3</fullName>
    </recommendedName>
</protein>
<name>A0A8S2XC76_9BILA</name>
<gene>
    <name evidence="3" type="ORF">OVA965_LOCUS44620</name>
    <name evidence="4" type="ORF">TMI583_LOCUS47523</name>
</gene>
<comment type="caution">
    <text evidence="4">The sequence shown here is derived from an EMBL/GenBank/DDBJ whole genome shotgun (WGS) entry which is preliminary data.</text>
</comment>
<evidence type="ECO:0000256" key="2">
    <source>
        <dbReference type="SAM" id="SignalP"/>
    </source>
</evidence>